<sequence length="639" mass="70268">MKRWVRNVILPIVGLLAIGISNWVVEAKAPNAIDKAYSEVTSAPLVKPERVTANTVTTFDIVLQPKNKSGFFKQAMAVNTPKNSQFKHYLTPSDIRNSYGQPKQVTKQWQTYLKKRHLKTFVYDNGLLLRVSGKVKYIDKLFKVNLNQATYHRNPLQFGKVKPHIPDRLTKTVWTVLGMGDHNKKFVFPEASVQMMKKANRVPKNVDSTKQFAKDYQSKSLYEQGLTGKGQTVGIISFGNVVKANAFKFWQNQGASTRRNRLKVESVPGTLLRKDLVSRDEGETTMDVEYAGSVAPKANVKVYWEHSVAPTLMNTVNAYSTAFNENQVGSLSNSWGLAPNSISKLLVHRKVLPANYLQVLNLIIAQGALQGISCFTASGDTGALINSMAGTSGNKAILNRTVNDSDPVSANPWITSCGGTIPAETSNHLSSKSIKLGSASIKKERSWGADWMWPYLKHHSTSRVTLTSVHGLAGGGGGFSHLNPTPAYQLGVPGVNTFNARQYVSYLAQPIFHSPLIHGKDSGRNYPDVSADAGGLKGYLIYQKEKKQSPWNEVEGTSIVAPQYAAITAVINSQPGRSRMGFWNAQIYQLAQQSDSPFHPLNDTTNNSNMYYTGQPGTVYNQASGLGTTDFAKLAALYK</sequence>
<reference evidence="9 10" key="1">
    <citation type="journal article" date="2021" name="Int. J. Syst. Evol. Microbiol.">
        <title>Lentilactobacillus fungorum sp. nov., isolated from spent mushroom substrates.</title>
        <authorList>
            <person name="Tohno M."/>
            <person name="Tanizawa Y."/>
            <person name="Kojima Y."/>
            <person name="Sakamoto M."/>
            <person name="Ohkuma M."/>
            <person name="Kobayashi H."/>
        </authorList>
    </citation>
    <scope>NUCLEOTIDE SEQUENCE [LARGE SCALE GENOMIC DNA]</scope>
    <source>
        <strain evidence="9 10">YK48G</strain>
    </source>
</reference>
<dbReference type="RefSeq" id="WP_203629292.1">
    <property type="nucleotide sequence ID" value="NZ_BNJR01000007.1"/>
</dbReference>
<dbReference type="PANTHER" id="PTHR14218">
    <property type="entry name" value="PROTEASE S8 TRIPEPTIDYL PEPTIDASE I CLN2"/>
    <property type="match status" value="1"/>
</dbReference>
<dbReference type="InterPro" id="IPR036852">
    <property type="entry name" value="Peptidase_S8/S53_dom_sf"/>
</dbReference>
<keyword evidence="4" id="KW-0378">Hydrolase</keyword>
<keyword evidence="5" id="KW-0720">Serine protease</keyword>
<dbReference type="GO" id="GO:0008233">
    <property type="term" value="F:peptidase activity"/>
    <property type="evidence" value="ECO:0007669"/>
    <property type="project" value="UniProtKB-KW"/>
</dbReference>
<dbReference type="Gene3D" id="3.40.50.200">
    <property type="entry name" value="Peptidase S8/S53 domain"/>
    <property type="match status" value="1"/>
</dbReference>
<name>A0ABQ3VXH0_9LACO</name>
<evidence type="ECO:0000313" key="9">
    <source>
        <dbReference type="EMBL" id="GHP13245.1"/>
    </source>
</evidence>
<protein>
    <submittedName>
        <fullName evidence="9">Aspartyl protease</fullName>
    </submittedName>
</protein>
<accession>A0ABQ3VXH0</accession>
<dbReference type="CDD" id="cd04056">
    <property type="entry name" value="Peptidases_S53"/>
    <property type="match status" value="1"/>
</dbReference>
<keyword evidence="3" id="KW-0479">Metal-binding</keyword>
<evidence type="ECO:0000256" key="5">
    <source>
        <dbReference type="ARBA" id="ARBA00022825"/>
    </source>
</evidence>
<comment type="caution">
    <text evidence="9">The sequence shown here is derived from an EMBL/GenBank/DDBJ whole genome shotgun (WGS) entry which is preliminary data.</text>
</comment>
<dbReference type="PANTHER" id="PTHR14218:SF15">
    <property type="entry name" value="TRIPEPTIDYL-PEPTIDASE 1"/>
    <property type="match status" value="1"/>
</dbReference>
<feature type="domain" description="Peptidase S53" evidence="8">
    <location>
        <begin position="207"/>
        <end position="639"/>
    </location>
</feature>
<organism evidence="9 10">
    <name type="scientific">Lentilactobacillus fungorum</name>
    <dbReference type="NCBI Taxonomy" id="2201250"/>
    <lineage>
        <taxon>Bacteria</taxon>
        <taxon>Bacillati</taxon>
        <taxon>Bacillota</taxon>
        <taxon>Bacilli</taxon>
        <taxon>Lactobacillales</taxon>
        <taxon>Lactobacillaceae</taxon>
        <taxon>Lentilactobacillus</taxon>
    </lineage>
</organism>
<evidence type="ECO:0000256" key="3">
    <source>
        <dbReference type="ARBA" id="ARBA00022723"/>
    </source>
</evidence>
<keyword evidence="7" id="KW-0865">Zymogen</keyword>
<dbReference type="SUPFAM" id="SSF54897">
    <property type="entry name" value="Protease propeptides/inhibitors"/>
    <property type="match status" value="1"/>
</dbReference>
<evidence type="ECO:0000256" key="6">
    <source>
        <dbReference type="ARBA" id="ARBA00022837"/>
    </source>
</evidence>
<dbReference type="CDD" id="cd11377">
    <property type="entry name" value="Pro-peptidase_S53"/>
    <property type="match status" value="1"/>
</dbReference>
<proteinExistence type="predicted"/>
<keyword evidence="6" id="KW-0106">Calcium</keyword>
<evidence type="ECO:0000256" key="4">
    <source>
        <dbReference type="ARBA" id="ARBA00022801"/>
    </source>
</evidence>
<evidence type="ECO:0000313" key="10">
    <source>
        <dbReference type="Proteomes" id="UP000604765"/>
    </source>
</evidence>
<gene>
    <name evidence="9" type="ORF">YK48G_06700</name>
</gene>
<dbReference type="Proteomes" id="UP000604765">
    <property type="component" value="Unassembled WGS sequence"/>
</dbReference>
<dbReference type="SUPFAM" id="SSF52743">
    <property type="entry name" value="Subtilisin-like"/>
    <property type="match status" value="1"/>
</dbReference>
<dbReference type="SMART" id="SM00944">
    <property type="entry name" value="Pro-kuma_activ"/>
    <property type="match status" value="1"/>
</dbReference>
<dbReference type="EMBL" id="BNJR01000007">
    <property type="protein sequence ID" value="GHP13245.1"/>
    <property type="molecule type" value="Genomic_DNA"/>
</dbReference>
<dbReference type="InterPro" id="IPR015366">
    <property type="entry name" value="S53_propep"/>
</dbReference>
<keyword evidence="10" id="KW-1185">Reference proteome</keyword>
<dbReference type="InterPro" id="IPR030400">
    <property type="entry name" value="Sedolisin_dom"/>
</dbReference>
<keyword evidence="2 9" id="KW-0645">Protease</keyword>
<dbReference type="Pfam" id="PF09286">
    <property type="entry name" value="Pro-kuma_activ"/>
    <property type="match status" value="1"/>
</dbReference>
<dbReference type="InterPro" id="IPR050819">
    <property type="entry name" value="Tripeptidyl-peptidase_I"/>
</dbReference>
<dbReference type="GO" id="GO:0006508">
    <property type="term" value="P:proteolysis"/>
    <property type="evidence" value="ECO:0007669"/>
    <property type="project" value="UniProtKB-KW"/>
</dbReference>
<evidence type="ECO:0000256" key="2">
    <source>
        <dbReference type="ARBA" id="ARBA00022670"/>
    </source>
</evidence>
<evidence type="ECO:0000256" key="7">
    <source>
        <dbReference type="ARBA" id="ARBA00023145"/>
    </source>
</evidence>
<evidence type="ECO:0000256" key="1">
    <source>
        <dbReference type="ARBA" id="ARBA00001913"/>
    </source>
</evidence>
<evidence type="ECO:0000259" key="8">
    <source>
        <dbReference type="PROSITE" id="PS51695"/>
    </source>
</evidence>
<dbReference type="PROSITE" id="PS51695">
    <property type="entry name" value="SEDOLISIN"/>
    <property type="match status" value="1"/>
</dbReference>
<comment type="cofactor">
    <cofactor evidence="1">
        <name>Ca(2+)</name>
        <dbReference type="ChEBI" id="CHEBI:29108"/>
    </cofactor>
</comment>